<gene>
    <name evidence="1" type="ORF">LNTAR_03564</name>
</gene>
<sequence>MRVELRKANTTDALIEAFFATEDIDFHS</sequence>
<evidence type="ECO:0000313" key="2">
    <source>
        <dbReference type="Proteomes" id="UP000004947"/>
    </source>
</evidence>
<organism evidence="1 2">
    <name type="scientific">Lentisphaera araneosa HTCC2155</name>
    <dbReference type="NCBI Taxonomy" id="313628"/>
    <lineage>
        <taxon>Bacteria</taxon>
        <taxon>Pseudomonadati</taxon>
        <taxon>Lentisphaerota</taxon>
        <taxon>Lentisphaeria</taxon>
        <taxon>Lentisphaerales</taxon>
        <taxon>Lentisphaeraceae</taxon>
        <taxon>Lentisphaera</taxon>
    </lineage>
</organism>
<reference evidence="1 2" key="1">
    <citation type="journal article" date="2010" name="J. Bacteriol.">
        <title>Genome sequence of Lentisphaera araneosa HTCC2155T, the type species of the order Lentisphaerales in the phylum Lentisphaerae.</title>
        <authorList>
            <person name="Thrash J.C."/>
            <person name="Cho J.C."/>
            <person name="Vergin K.L."/>
            <person name="Morris R.M."/>
            <person name="Giovannoni S.J."/>
        </authorList>
    </citation>
    <scope>NUCLEOTIDE SEQUENCE [LARGE SCALE GENOMIC DNA]</scope>
    <source>
        <strain evidence="1 2">HTCC2155</strain>
    </source>
</reference>
<dbReference type="AlphaFoldDB" id="A6DSS1"/>
<protein>
    <submittedName>
        <fullName evidence="1">Uncharacterized protein</fullName>
    </submittedName>
</protein>
<keyword evidence="2" id="KW-1185">Reference proteome</keyword>
<proteinExistence type="predicted"/>
<accession>A6DSS1</accession>
<dbReference type="Proteomes" id="UP000004947">
    <property type="component" value="Unassembled WGS sequence"/>
</dbReference>
<comment type="caution">
    <text evidence="1">The sequence shown here is derived from an EMBL/GenBank/DDBJ whole genome shotgun (WGS) entry which is preliminary data.</text>
</comment>
<name>A6DSS1_9BACT</name>
<evidence type="ECO:0000313" key="1">
    <source>
        <dbReference type="EMBL" id="EDM25324.1"/>
    </source>
</evidence>
<dbReference type="EMBL" id="ABCK01000032">
    <property type="protein sequence ID" value="EDM25324.1"/>
    <property type="molecule type" value="Genomic_DNA"/>
</dbReference>